<dbReference type="Proteomes" id="UP000289340">
    <property type="component" value="Chromosome 14"/>
</dbReference>
<dbReference type="InterPro" id="IPR009249">
    <property type="entry name" value="Ferredoxin-dep_bilin_Rdtase"/>
</dbReference>
<dbReference type="GO" id="GO:0050897">
    <property type="term" value="F:cobalt ion binding"/>
    <property type="evidence" value="ECO:0007669"/>
    <property type="project" value="InterPro"/>
</dbReference>
<dbReference type="EMBL" id="QZWG01000014">
    <property type="protein sequence ID" value="RZB68796.1"/>
    <property type="molecule type" value="Genomic_DNA"/>
</dbReference>
<protein>
    <submittedName>
        <fullName evidence="3">Phytochromobilin:ferredoxin oxidoreductase, chloroplastic</fullName>
        <ecNumber evidence="3">1.3.7.4</ecNumber>
    </submittedName>
</protein>
<dbReference type="PANTHER" id="PTHR34557">
    <property type="entry name" value="PHYTOCHROMOBILIN:FERREDOXIN OXIDOREDUCTASE, CHLOROPLASTIC"/>
    <property type="match status" value="1"/>
</dbReference>
<reference evidence="3" key="1">
    <citation type="submission" date="2014-07" db="EMBL/GenBank/DDBJ databases">
        <title>Identification of a novel salt tolerance gene in wild soybean by whole-genome sequencing.</title>
        <authorList>
            <person name="Lam H.-M."/>
            <person name="Qi X."/>
            <person name="Li M.-W."/>
            <person name="Liu X."/>
            <person name="Xie M."/>
            <person name="Ni M."/>
            <person name="Xu X."/>
        </authorList>
    </citation>
    <scope>NUCLEOTIDE SEQUENCE [LARGE SCALE GENOMIC DNA]</scope>
    <source>
        <tissue evidence="3">Root</tissue>
    </source>
</reference>
<keyword evidence="2 3" id="KW-0560">Oxidoreductase</keyword>
<dbReference type="GO" id="GO:0050619">
    <property type="term" value="F:phytochromobilin:ferredoxin oxidoreductase activity"/>
    <property type="evidence" value="ECO:0007669"/>
    <property type="project" value="UniProtKB-EC"/>
</dbReference>
<evidence type="ECO:0000256" key="1">
    <source>
        <dbReference type="ARBA" id="ARBA00006908"/>
    </source>
</evidence>
<name>A0A0B2PZ30_GLYSO</name>
<dbReference type="EMBL" id="QZWG01000014">
    <property type="protein sequence ID" value="RZB68794.1"/>
    <property type="molecule type" value="Genomic_DNA"/>
</dbReference>
<dbReference type="EC" id="1.3.7.4" evidence="3"/>
<accession>A0A0B2PZ30</accession>
<dbReference type="PANTHER" id="PTHR34557:SF1">
    <property type="entry name" value="PHYTOCHROMOBILIN:FERREDOXIN OXIDOREDUCTASE, CHLOROPLASTIC"/>
    <property type="match status" value="1"/>
</dbReference>
<evidence type="ECO:0000313" key="5">
    <source>
        <dbReference type="Proteomes" id="UP000289340"/>
    </source>
</evidence>
<proteinExistence type="inferred from homology"/>
<evidence type="ECO:0000256" key="2">
    <source>
        <dbReference type="ARBA" id="ARBA00023002"/>
    </source>
</evidence>
<comment type="similarity">
    <text evidence="1">Belongs to the HY2 family.</text>
</comment>
<gene>
    <name evidence="4" type="ORF">D0Y65_038530</name>
    <name evidence="3" type="ORF">glysoja_045011</name>
</gene>
<dbReference type="Proteomes" id="UP000053555">
    <property type="component" value="Unassembled WGS sequence"/>
</dbReference>
<organism evidence="3">
    <name type="scientific">Glycine soja</name>
    <name type="common">Wild soybean</name>
    <dbReference type="NCBI Taxonomy" id="3848"/>
    <lineage>
        <taxon>Eukaryota</taxon>
        <taxon>Viridiplantae</taxon>
        <taxon>Streptophyta</taxon>
        <taxon>Embryophyta</taxon>
        <taxon>Tracheophyta</taxon>
        <taxon>Spermatophyta</taxon>
        <taxon>Magnoliopsida</taxon>
        <taxon>eudicotyledons</taxon>
        <taxon>Gunneridae</taxon>
        <taxon>Pentapetalae</taxon>
        <taxon>rosids</taxon>
        <taxon>fabids</taxon>
        <taxon>Fabales</taxon>
        <taxon>Fabaceae</taxon>
        <taxon>Papilionoideae</taxon>
        <taxon>50 kb inversion clade</taxon>
        <taxon>NPAAA clade</taxon>
        <taxon>indigoferoid/millettioid clade</taxon>
        <taxon>Phaseoleae</taxon>
        <taxon>Glycine</taxon>
        <taxon>Glycine subgen. Soja</taxon>
    </lineage>
</organism>
<reference evidence="4 5" key="2">
    <citation type="submission" date="2018-09" db="EMBL/GenBank/DDBJ databases">
        <title>A high-quality reference genome of wild soybean provides a powerful tool to mine soybean genomes.</title>
        <authorList>
            <person name="Xie M."/>
            <person name="Chung C.Y.L."/>
            <person name="Li M.-W."/>
            <person name="Wong F.-L."/>
            <person name="Chan T.-F."/>
            <person name="Lam H.-M."/>
        </authorList>
    </citation>
    <scope>NUCLEOTIDE SEQUENCE [LARGE SCALE GENOMIC DNA]</scope>
    <source>
        <strain evidence="5">cv. W05</strain>
        <tissue evidence="4">Hypocotyl of etiolated seedlings</tissue>
    </source>
</reference>
<keyword evidence="5" id="KW-1185">Reference proteome</keyword>
<dbReference type="AlphaFoldDB" id="A0A0B2PZ30"/>
<dbReference type="EMBL" id="KN661637">
    <property type="protein sequence ID" value="KHN14576.1"/>
    <property type="molecule type" value="Genomic_DNA"/>
</dbReference>
<dbReference type="EMBL" id="QZWG01000014">
    <property type="protein sequence ID" value="RZB68797.1"/>
    <property type="molecule type" value="Genomic_DNA"/>
</dbReference>
<dbReference type="Gene3D" id="3.40.1500.20">
    <property type="match status" value="1"/>
</dbReference>
<dbReference type="GO" id="GO:0010024">
    <property type="term" value="P:phytochromobilin biosynthetic process"/>
    <property type="evidence" value="ECO:0007669"/>
    <property type="project" value="InterPro"/>
</dbReference>
<evidence type="ECO:0000313" key="4">
    <source>
        <dbReference type="EMBL" id="RZB68794.1"/>
    </source>
</evidence>
<dbReference type="SMR" id="A0A0B2PZ30"/>
<evidence type="ECO:0000313" key="3">
    <source>
        <dbReference type="EMBL" id="KHN14576.1"/>
    </source>
</evidence>
<sequence>MYKYFLFTIHEFVNEIIMKIHNSWSLKAIVSFTCALRRRRSNFIPSCSVSYLKFVEFALDETKRHTHLIPSPLQEKFSFMNSKDVKGSLSMLSFEATKIRLLRRLIIETETMQVVFLMPINYQIDIWLVSTSVLTKYAFV</sequence>
<dbReference type="EMBL" id="QZWG01000014">
    <property type="protein sequence ID" value="RZB68795.1"/>
    <property type="molecule type" value="Genomic_DNA"/>
</dbReference>